<dbReference type="EMBL" id="DVFU01000068">
    <property type="protein sequence ID" value="HIQ64809.1"/>
    <property type="molecule type" value="Genomic_DNA"/>
</dbReference>
<dbReference type="SUPFAM" id="SSF49367">
    <property type="entry name" value="Superoxide reductase-like"/>
    <property type="match status" value="1"/>
</dbReference>
<evidence type="ECO:0000313" key="13">
    <source>
        <dbReference type="EMBL" id="HIQ64809.1"/>
    </source>
</evidence>
<gene>
    <name evidence="13" type="ORF">IAC85_03630</name>
</gene>
<keyword evidence="4" id="KW-0813">Transport</keyword>
<comment type="catalytic activity">
    <reaction evidence="10">
        <text>reduced [rubredoxin] + superoxide + 2 H(+) = oxidized [rubredoxin] + H2O2</text>
        <dbReference type="Rhea" id="RHEA:21324"/>
        <dbReference type="Rhea" id="RHEA-COMP:10302"/>
        <dbReference type="Rhea" id="RHEA-COMP:10303"/>
        <dbReference type="ChEBI" id="CHEBI:15378"/>
        <dbReference type="ChEBI" id="CHEBI:16240"/>
        <dbReference type="ChEBI" id="CHEBI:18421"/>
        <dbReference type="ChEBI" id="CHEBI:29033"/>
        <dbReference type="ChEBI" id="CHEBI:29034"/>
        <dbReference type="EC" id="1.15.1.2"/>
    </reaction>
</comment>
<reference evidence="13" key="2">
    <citation type="journal article" date="2021" name="PeerJ">
        <title>Extensive microbial diversity within the chicken gut microbiome revealed by metagenomics and culture.</title>
        <authorList>
            <person name="Gilroy R."/>
            <person name="Ravi A."/>
            <person name="Getino M."/>
            <person name="Pursley I."/>
            <person name="Horton D.L."/>
            <person name="Alikhan N.F."/>
            <person name="Baker D."/>
            <person name="Gharbi K."/>
            <person name="Hall N."/>
            <person name="Watson M."/>
            <person name="Adriaenssens E.M."/>
            <person name="Foster-Nyarko E."/>
            <person name="Jarju S."/>
            <person name="Secka A."/>
            <person name="Antonio M."/>
            <person name="Oren A."/>
            <person name="Chaudhuri R.R."/>
            <person name="La Ragione R."/>
            <person name="Hildebrand F."/>
            <person name="Pallen M.J."/>
        </authorList>
    </citation>
    <scope>NUCLEOTIDE SEQUENCE</scope>
    <source>
        <strain evidence="13">CHK165-10780</strain>
    </source>
</reference>
<dbReference type="InterPro" id="IPR004462">
    <property type="entry name" value="Desulfoferrodoxin_N"/>
</dbReference>
<evidence type="ECO:0000256" key="8">
    <source>
        <dbReference type="ARBA" id="ARBA00024690"/>
    </source>
</evidence>
<evidence type="ECO:0000259" key="11">
    <source>
        <dbReference type="Pfam" id="PF01880"/>
    </source>
</evidence>
<dbReference type="PANTHER" id="PTHR36541">
    <property type="entry name" value="SUPEROXIDE REDUCTASE-RELATED"/>
    <property type="match status" value="1"/>
</dbReference>
<dbReference type="NCBIfam" id="TIGR00319">
    <property type="entry name" value="desulf_FeS4"/>
    <property type="match status" value="1"/>
</dbReference>
<evidence type="ECO:0000256" key="1">
    <source>
        <dbReference type="ARBA" id="ARBA00005941"/>
    </source>
</evidence>
<keyword evidence="7" id="KW-0408">Iron</keyword>
<feature type="domain" description="Desulfoferrodoxin ferrous iron-binding" evidence="11">
    <location>
        <begin position="41"/>
        <end position="118"/>
    </location>
</feature>
<name>A0A9D0YZR1_9FIRM</name>
<evidence type="ECO:0000313" key="14">
    <source>
        <dbReference type="Proteomes" id="UP000886725"/>
    </source>
</evidence>
<evidence type="ECO:0000256" key="3">
    <source>
        <dbReference type="ARBA" id="ARBA00014839"/>
    </source>
</evidence>
<dbReference type="Pfam" id="PF01880">
    <property type="entry name" value="Desulfoferrodox"/>
    <property type="match status" value="1"/>
</dbReference>
<dbReference type="PANTHER" id="PTHR36541:SF1">
    <property type="entry name" value="SUPEROXIDE REDUCTASE-RELATED"/>
    <property type="match status" value="1"/>
</dbReference>
<dbReference type="InterPro" id="IPR036073">
    <property type="entry name" value="Desulfoferrodoxin_Fe-bd_dom_sf"/>
</dbReference>
<keyword evidence="5" id="KW-0479">Metal-binding</keyword>
<accession>A0A9D0YZR1</accession>
<dbReference type="AlphaFoldDB" id="A0A9D0YZR1"/>
<evidence type="ECO:0000256" key="5">
    <source>
        <dbReference type="ARBA" id="ARBA00022723"/>
    </source>
</evidence>
<dbReference type="InterPro" id="IPR051233">
    <property type="entry name" value="Desulfoferrodoxin_SOR"/>
</dbReference>
<proteinExistence type="inferred from homology"/>
<dbReference type="Gene3D" id="2.60.40.730">
    <property type="entry name" value="SOR catalytic domain"/>
    <property type="match status" value="1"/>
</dbReference>
<dbReference type="GO" id="GO:0005506">
    <property type="term" value="F:iron ion binding"/>
    <property type="evidence" value="ECO:0007669"/>
    <property type="project" value="InterPro"/>
</dbReference>
<keyword evidence="6" id="KW-0249">Electron transport</keyword>
<dbReference type="Proteomes" id="UP000886725">
    <property type="component" value="Unassembled WGS sequence"/>
</dbReference>
<organism evidence="13 14">
    <name type="scientific">Candidatus Faecenecus gallistercoris</name>
    <dbReference type="NCBI Taxonomy" id="2840793"/>
    <lineage>
        <taxon>Bacteria</taxon>
        <taxon>Bacillati</taxon>
        <taxon>Bacillota</taxon>
        <taxon>Bacillota incertae sedis</taxon>
        <taxon>Candidatus Faecenecus</taxon>
    </lineage>
</organism>
<comment type="function">
    <text evidence="8">Catalyzes the one-electron reduction of superoxide anion radical to hydrogen peroxide at a nonheme ferrous iron center. Plays a fundamental role in case of oxidative stress via its superoxide detoxification activity.</text>
</comment>
<dbReference type="InterPro" id="IPR002742">
    <property type="entry name" value="Desulfoferrodoxin_Fe-bd_dom"/>
</dbReference>
<evidence type="ECO:0000256" key="7">
    <source>
        <dbReference type="ARBA" id="ARBA00023004"/>
    </source>
</evidence>
<dbReference type="Pfam" id="PF06397">
    <property type="entry name" value="Desulfoferrod_N"/>
    <property type="match status" value="1"/>
</dbReference>
<reference evidence="13" key="1">
    <citation type="submission" date="2020-10" db="EMBL/GenBank/DDBJ databases">
        <authorList>
            <person name="Gilroy R."/>
        </authorList>
    </citation>
    <scope>NUCLEOTIDE SEQUENCE</scope>
    <source>
        <strain evidence="13">CHK165-10780</strain>
    </source>
</reference>
<dbReference type="SUPFAM" id="SSF57802">
    <property type="entry name" value="Rubredoxin-like"/>
    <property type="match status" value="1"/>
</dbReference>
<evidence type="ECO:0000256" key="9">
    <source>
        <dbReference type="ARBA" id="ARBA00031398"/>
    </source>
</evidence>
<evidence type="ECO:0000259" key="12">
    <source>
        <dbReference type="Pfam" id="PF06397"/>
    </source>
</evidence>
<dbReference type="GO" id="GO:0050605">
    <property type="term" value="F:superoxide reductase activity"/>
    <property type="evidence" value="ECO:0007669"/>
    <property type="project" value="UniProtKB-EC"/>
</dbReference>
<evidence type="ECO:0000256" key="2">
    <source>
        <dbReference type="ARBA" id="ARBA00012679"/>
    </source>
</evidence>
<comment type="caution">
    <text evidence="13">The sequence shown here is derived from an EMBL/GenBank/DDBJ whole genome shotgun (WGS) entry which is preliminary data.</text>
</comment>
<evidence type="ECO:0000256" key="6">
    <source>
        <dbReference type="ARBA" id="ARBA00022982"/>
    </source>
</evidence>
<protein>
    <recommendedName>
        <fullName evidence="3">Desulfoferrodoxin</fullName>
        <ecNumber evidence="2">1.15.1.2</ecNumber>
    </recommendedName>
    <alternativeName>
        <fullName evidence="9">Superoxide reductase</fullName>
    </alternativeName>
</protein>
<evidence type="ECO:0000256" key="10">
    <source>
        <dbReference type="ARBA" id="ARBA00047448"/>
    </source>
</evidence>
<comment type="similarity">
    <text evidence="1">Belongs to the desulfoferrodoxin family.</text>
</comment>
<evidence type="ECO:0000256" key="4">
    <source>
        <dbReference type="ARBA" id="ARBA00022448"/>
    </source>
</evidence>
<feature type="domain" description="Desulfoferrodoxin N-terminal" evidence="12">
    <location>
        <begin position="8"/>
        <end position="34"/>
    </location>
</feature>
<sequence length="121" mass="13806">MKELKFKKCMICGTVVEVLEGNGKLICCGQEMTELVPNSVDASFEKHVPSYEVEGNNIRAKVNHVMESDHYIEWIIVQTEKQVYKVNLKPGDTPELVAPYEKGSIIYAYCNKHGVWKKEVE</sequence>
<dbReference type="EC" id="1.15.1.2" evidence="2"/>